<dbReference type="Pfam" id="PF14169">
    <property type="entry name" value="YdjO"/>
    <property type="match status" value="1"/>
</dbReference>
<evidence type="ECO:0000313" key="2">
    <source>
        <dbReference type="Proteomes" id="UP000199163"/>
    </source>
</evidence>
<gene>
    <name evidence="1" type="ORF">SAMN05192534_10134</name>
</gene>
<reference evidence="1 2" key="1">
    <citation type="submission" date="2016-10" db="EMBL/GenBank/DDBJ databases">
        <authorList>
            <person name="de Groot N.N."/>
        </authorList>
    </citation>
    <scope>NUCLEOTIDE SEQUENCE [LARGE SCALE GENOMIC DNA]</scope>
    <source>
        <strain evidence="1 2">DSM 21632</strain>
    </source>
</reference>
<dbReference type="EMBL" id="FNDK01000001">
    <property type="protein sequence ID" value="SDG92686.1"/>
    <property type="molecule type" value="Genomic_DNA"/>
</dbReference>
<dbReference type="InterPro" id="IPR025916">
    <property type="entry name" value="YdjO"/>
</dbReference>
<proteinExistence type="predicted"/>
<keyword evidence="2" id="KW-1185">Reference proteome</keyword>
<name>A0A1G7Y8P5_9BACI</name>
<dbReference type="OrthoDB" id="1955171at2"/>
<dbReference type="STRING" id="568899.SAMN05192534_10134"/>
<evidence type="ECO:0000313" key="1">
    <source>
        <dbReference type="EMBL" id="SDG92686.1"/>
    </source>
</evidence>
<dbReference type="AlphaFoldDB" id="A0A1G7Y8P5"/>
<dbReference type="Proteomes" id="UP000199163">
    <property type="component" value="Unassembled WGS sequence"/>
</dbReference>
<sequence length="60" mass="7017">MAYFNQRKEAPPEVETNVWSCTNEGCSGWMRENFTFDNEPRCPLCDSDMKKDIKTLPQIN</sequence>
<protein>
    <submittedName>
        <fullName evidence="1">Cold-inducible protein YdjO</fullName>
    </submittedName>
</protein>
<organism evidence="1 2">
    <name type="scientific">Alteribacillus persepolensis</name>
    <dbReference type="NCBI Taxonomy" id="568899"/>
    <lineage>
        <taxon>Bacteria</taxon>
        <taxon>Bacillati</taxon>
        <taxon>Bacillota</taxon>
        <taxon>Bacilli</taxon>
        <taxon>Bacillales</taxon>
        <taxon>Bacillaceae</taxon>
        <taxon>Alteribacillus</taxon>
    </lineage>
</organism>
<dbReference type="RefSeq" id="WP_091270162.1">
    <property type="nucleotide sequence ID" value="NZ_FNDK01000001.1"/>
</dbReference>
<accession>A0A1G7Y8P5</accession>